<dbReference type="GO" id="GO:0005524">
    <property type="term" value="F:ATP binding"/>
    <property type="evidence" value="ECO:0007669"/>
    <property type="project" value="UniProtKB-KW"/>
</dbReference>
<dbReference type="CDD" id="cd03230">
    <property type="entry name" value="ABC_DR_subfamily_A"/>
    <property type="match status" value="1"/>
</dbReference>
<keyword evidence="1" id="KW-0813">Transport</keyword>
<feature type="domain" description="ABC transporter" evidence="4">
    <location>
        <begin position="2"/>
        <end position="227"/>
    </location>
</feature>
<protein>
    <recommendedName>
        <fullName evidence="4">ABC transporter domain-containing protein</fullName>
    </recommendedName>
</protein>
<accession>A0A1Y1RP52</accession>
<evidence type="ECO:0000313" key="6">
    <source>
        <dbReference type="Proteomes" id="UP000192359"/>
    </source>
</evidence>
<dbReference type="AlphaFoldDB" id="A0A1Y1RP52"/>
<keyword evidence="6" id="KW-1185">Reference proteome</keyword>
<dbReference type="PANTHER" id="PTHR42939">
    <property type="entry name" value="ABC TRANSPORTER ATP-BINDING PROTEIN ALBC-RELATED"/>
    <property type="match status" value="1"/>
</dbReference>
<dbReference type="SMART" id="SM00382">
    <property type="entry name" value="AAA"/>
    <property type="match status" value="1"/>
</dbReference>
<dbReference type="EMBL" id="LXWF01000040">
    <property type="protein sequence ID" value="ORC16572.1"/>
    <property type="molecule type" value="Genomic_DNA"/>
</dbReference>
<sequence length="290" mass="31560">MIKVEGLTKQFSSTKGIFGLNLTVNEGEVLGFIGPNGAGKSTTIRHLLGFLRPDEGQATIDNFDCWSEPIEAKRSLGFVPGEIAFPSGVAAGTFLDLLSEIRKNTVQPLRDDLVRRFQLDLSTPIKAMSKGTKQKLALVAAFMGDPAVLILDEPSSGLDPLMQDTLISLLEEEKKKGKTILLSSHIFEEVEAVADSITVIREGHLVASQSMSTLENELSRTLRAWFDHPVDPAAFTVGATVVSATELDFPLDGDIAPLLGELSQSGVKKIETRRVELREYFRDAYGGKQS</sequence>
<dbReference type="PROSITE" id="PS50893">
    <property type="entry name" value="ABC_TRANSPORTER_2"/>
    <property type="match status" value="1"/>
</dbReference>
<gene>
    <name evidence="5" type="ORF">A7979_04515</name>
</gene>
<evidence type="ECO:0000256" key="2">
    <source>
        <dbReference type="ARBA" id="ARBA00022741"/>
    </source>
</evidence>
<dbReference type="GO" id="GO:0016887">
    <property type="term" value="F:ATP hydrolysis activity"/>
    <property type="evidence" value="ECO:0007669"/>
    <property type="project" value="InterPro"/>
</dbReference>
<dbReference type="InterPro" id="IPR051782">
    <property type="entry name" value="ABC_Transporter_VariousFunc"/>
</dbReference>
<dbReference type="Pfam" id="PF00005">
    <property type="entry name" value="ABC_tran"/>
    <property type="match status" value="1"/>
</dbReference>
<dbReference type="Gene3D" id="3.40.50.300">
    <property type="entry name" value="P-loop containing nucleotide triphosphate hydrolases"/>
    <property type="match status" value="1"/>
</dbReference>
<dbReference type="Proteomes" id="UP000192359">
    <property type="component" value="Unassembled WGS sequence"/>
</dbReference>
<evidence type="ECO:0000259" key="4">
    <source>
        <dbReference type="PROSITE" id="PS50893"/>
    </source>
</evidence>
<dbReference type="SUPFAM" id="SSF52540">
    <property type="entry name" value="P-loop containing nucleoside triphosphate hydrolases"/>
    <property type="match status" value="1"/>
</dbReference>
<keyword evidence="2" id="KW-0547">Nucleotide-binding</keyword>
<dbReference type="PANTHER" id="PTHR42939:SF1">
    <property type="entry name" value="ABC TRANSPORTER ATP-BINDING PROTEIN ALBC-RELATED"/>
    <property type="match status" value="1"/>
</dbReference>
<dbReference type="InterPro" id="IPR027417">
    <property type="entry name" value="P-loop_NTPase"/>
</dbReference>
<reference evidence="5 6" key="1">
    <citation type="submission" date="2016-05" db="EMBL/GenBank/DDBJ databases">
        <title>Draft genome sequence of a porcine commensal Rothia nasimurium.</title>
        <authorList>
            <person name="Gaiser R.A."/>
            <person name="Van Baarlen P."/>
            <person name="Wells J.M."/>
        </authorList>
    </citation>
    <scope>NUCLEOTIDE SEQUENCE [LARGE SCALE GENOMIC DNA]</scope>
    <source>
        <strain evidence="5 6">PT-32</strain>
    </source>
</reference>
<dbReference type="InterPro" id="IPR003439">
    <property type="entry name" value="ABC_transporter-like_ATP-bd"/>
</dbReference>
<name>A0A1Y1RP52_9MICC</name>
<proteinExistence type="predicted"/>
<organism evidence="5 6">
    <name type="scientific">Rothia nasimurium</name>
    <dbReference type="NCBI Taxonomy" id="85336"/>
    <lineage>
        <taxon>Bacteria</taxon>
        <taxon>Bacillati</taxon>
        <taxon>Actinomycetota</taxon>
        <taxon>Actinomycetes</taxon>
        <taxon>Micrococcales</taxon>
        <taxon>Micrococcaceae</taxon>
        <taxon>Rothia</taxon>
    </lineage>
</organism>
<comment type="caution">
    <text evidence="5">The sequence shown here is derived from an EMBL/GenBank/DDBJ whole genome shotgun (WGS) entry which is preliminary data.</text>
</comment>
<evidence type="ECO:0000313" key="5">
    <source>
        <dbReference type="EMBL" id="ORC16572.1"/>
    </source>
</evidence>
<dbReference type="RefSeq" id="WP_083092151.1">
    <property type="nucleotide sequence ID" value="NZ_LXWF01000040.1"/>
</dbReference>
<keyword evidence="3" id="KW-0067">ATP-binding</keyword>
<evidence type="ECO:0000256" key="3">
    <source>
        <dbReference type="ARBA" id="ARBA00022840"/>
    </source>
</evidence>
<dbReference type="OrthoDB" id="9804819at2"/>
<dbReference type="InterPro" id="IPR003593">
    <property type="entry name" value="AAA+_ATPase"/>
</dbReference>
<evidence type="ECO:0000256" key="1">
    <source>
        <dbReference type="ARBA" id="ARBA00022448"/>
    </source>
</evidence>